<gene>
    <name evidence="2" type="ORF">EST38_g6555</name>
</gene>
<sequence length="253" mass="30269">MQNITATWAREIEQHASTREAMRKEREDWIKERTLERAQWEAERSKEQTDWEKERIQWRAERRERDRLQEEQMRLELEKQRRELEKEKEDEEKKKAGLRWQDPQPDEHCLRFGTRRYTAKLENLPEGYNRMKACHETQAWINGRWLPPTQCDDGGLWGGVHGTWTVDWDEGGCQSFFQDFSDKGCSAQGSGKRRIESELQNVRFGDDGMKMCSSTPADFHDLHFEGPHSCVYWDKYGHWGYWGLWFIEDGSCT</sequence>
<feature type="region of interest" description="Disordered" evidence="1">
    <location>
        <begin position="82"/>
        <end position="101"/>
    </location>
</feature>
<dbReference type="AlphaFoldDB" id="A0A4V1Q3P4"/>
<dbReference type="OrthoDB" id="3153758at2759"/>
<evidence type="ECO:0000256" key="1">
    <source>
        <dbReference type="SAM" id="MobiDB-lite"/>
    </source>
</evidence>
<dbReference type="Proteomes" id="UP000290288">
    <property type="component" value="Unassembled WGS sequence"/>
</dbReference>
<evidence type="ECO:0000313" key="3">
    <source>
        <dbReference type="Proteomes" id="UP000290288"/>
    </source>
</evidence>
<reference evidence="2 3" key="1">
    <citation type="submission" date="2019-01" db="EMBL/GenBank/DDBJ databases">
        <title>Draft genome sequence of Psathyrella aberdarensis IHI B618.</title>
        <authorList>
            <person name="Buettner E."/>
            <person name="Kellner H."/>
        </authorList>
    </citation>
    <scope>NUCLEOTIDE SEQUENCE [LARGE SCALE GENOMIC DNA]</scope>
    <source>
        <strain evidence="2 3">IHI B618</strain>
    </source>
</reference>
<organism evidence="2 3">
    <name type="scientific">Candolleomyces aberdarensis</name>
    <dbReference type="NCBI Taxonomy" id="2316362"/>
    <lineage>
        <taxon>Eukaryota</taxon>
        <taxon>Fungi</taxon>
        <taxon>Dikarya</taxon>
        <taxon>Basidiomycota</taxon>
        <taxon>Agaricomycotina</taxon>
        <taxon>Agaricomycetes</taxon>
        <taxon>Agaricomycetidae</taxon>
        <taxon>Agaricales</taxon>
        <taxon>Agaricineae</taxon>
        <taxon>Psathyrellaceae</taxon>
        <taxon>Candolleomyces</taxon>
    </lineage>
</organism>
<keyword evidence="3" id="KW-1185">Reference proteome</keyword>
<accession>A0A4V1Q3P4</accession>
<dbReference type="EMBL" id="SDEE01000210">
    <property type="protein sequence ID" value="RXW19298.1"/>
    <property type="molecule type" value="Genomic_DNA"/>
</dbReference>
<name>A0A4V1Q3P4_9AGAR</name>
<protein>
    <submittedName>
        <fullName evidence="2">Uncharacterized protein</fullName>
    </submittedName>
</protein>
<proteinExistence type="predicted"/>
<evidence type="ECO:0000313" key="2">
    <source>
        <dbReference type="EMBL" id="RXW19298.1"/>
    </source>
</evidence>
<feature type="compositionally biased region" description="Basic and acidic residues" evidence="1">
    <location>
        <begin position="82"/>
        <end position="95"/>
    </location>
</feature>
<comment type="caution">
    <text evidence="2">The sequence shown here is derived from an EMBL/GenBank/DDBJ whole genome shotgun (WGS) entry which is preliminary data.</text>
</comment>